<evidence type="ECO:0000256" key="1">
    <source>
        <dbReference type="SAM" id="MobiDB-lite"/>
    </source>
</evidence>
<accession>A0A5A7TTM9</accession>
<dbReference type="EMBL" id="SSTE01014403">
    <property type="protein sequence ID" value="KAA0045476.1"/>
    <property type="molecule type" value="Genomic_DNA"/>
</dbReference>
<gene>
    <name evidence="2" type="ORF">E6C27_scaffold1202G00090</name>
</gene>
<sequence length="164" mass="18377">MLPRRGARRGGSGGRGAGRTQPEEQPAVQMANPTAPVTQADLPAMEKRYQDMLRDALAPFHAAQETPTAPPPALMESQPMPDQLSAEAKHVRDIRKYNPKTFDGSMDNPTKAQMWLTYIDTIFRYMTCPNDQKVQCVVFFFEDRGTAWWETAERMLGGDVSKTT</sequence>
<proteinExistence type="predicted"/>
<feature type="region of interest" description="Disordered" evidence="1">
    <location>
        <begin position="1"/>
        <end position="89"/>
    </location>
</feature>
<feature type="compositionally biased region" description="Basic and acidic residues" evidence="1">
    <location>
        <begin position="44"/>
        <end position="54"/>
    </location>
</feature>
<dbReference type="AlphaFoldDB" id="A0A5A7TTM9"/>
<protein>
    <submittedName>
        <fullName evidence="2">Histone H2B.3-like</fullName>
    </submittedName>
</protein>
<reference evidence="2 3" key="1">
    <citation type="submission" date="2019-08" db="EMBL/GenBank/DDBJ databases">
        <title>Draft genome sequences of two oriental melons (Cucumis melo L. var makuwa).</title>
        <authorList>
            <person name="Kwon S.-Y."/>
        </authorList>
    </citation>
    <scope>NUCLEOTIDE SEQUENCE [LARGE SCALE GENOMIC DNA]</scope>
    <source>
        <strain evidence="3">cv. SW 3</strain>
        <tissue evidence="2">Leaf</tissue>
    </source>
</reference>
<name>A0A5A7TTM9_CUCMM</name>
<evidence type="ECO:0000313" key="3">
    <source>
        <dbReference type="Proteomes" id="UP000321393"/>
    </source>
</evidence>
<dbReference type="Proteomes" id="UP000321393">
    <property type="component" value="Unassembled WGS sequence"/>
</dbReference>
<comment type="caution">
    <text evidence="2">The sequence shown here is derived from an EMBL/GenBank/DDBJ whole genome shotgun (WGS) entry which is preliminary data.</text>
</comment>
<dbReference type="OrthoDB" id="1936908at2759"/>
<evidence type="ECO:0000313" key="2">
    <source>
        <dbReference type="EMBL" id="KAA0045476.1"/>
    </source>
</evidence>
<organism evidence="2 3">
    <name type="scientific">Cucumis melo var. makuwa</name>
    <name type="common">Oriental melon</name>
    <dbReference type="NCBI Taxonomy" id="1194695"/>
    <lineage>
        <taxon>Eukaryota</taxon>
        <taxon>Viridiplantae</taxon>
        <taxon>Streptophyta</taxon>
        <taxon>Embryophyta</taxon>
        <taxon>Tracheophyta</taxon>
        <taxon>Spermatophyta</taxon>
        <taxon>Magnoliopsida</taxon>
        <taxon>eudicotyledons</taxon>
        <taxon>Gunneridae</taxon>
        <taxon>Pentapetalae</taxon>
        <taxon>rosids</taxon>
        <taxon>fabids</taxon>
        <taxon>Cucurbitales</taxon>
        <taxon>Cucurbitaceae</taxon>
        <taxon>Benincaseae</taxon>
        <taxon>Cucumis</taxon>
    </lineage>
</organism>